<dbReference type="RefSeq" id="WP_301216531.1">
    <property type="nucleotide sequence ID" value="NZ_JAROCB010000001.1"/>
</dbReference>
<comment type="caution">
    <text evidence="4">The sequence shown here is derived from an EMBL/GenBank/DDBJ whole genome shotgun (WGS) entry which is preliminary data.</text>
</comment>
<organism evidence="4 5">
    <name type="scientific">Leifsonia virtsii</name>
    <dbReference type="NCBI Taxonomy" id="3035915"/>
    <lineage>
        <taxon>Bacteria</taxon>
        <taxon>Bacillati</taxon>
        <taxon>Actinomycetota</taxon>
        <taxon>Actinomycetes</taxon>
        <taxon>Micrococcales</taxon>
        <taxon>Microbacteriaceae</taxon>
        <taxon>Leifsonia</taxon>
    </lineage>
</organism>
<keyword evidence="2" id="KW-0812">Transmembrane</keyword>
<dbReference type="CDD" id="cd12797">
    <property type="entry name" value="M23_peptidase"/>
    <property type="match status" value="1"/>
</dbReference>
<reference evidence="4" key="1">
    <citation type="submission" date="2023-03" db="EMBL/GenBank/DDBJ databases">
        <title>MT1 and MT2 Draft Genomes of Novel Species.</title>
        <authorList>
            <person name="Venkateswaran K."/>
        </authorList>
    </citation>
    <scope>NUCLEOTIDE SEQUENCE</scope>
    <source>
        <strain evidence="4">F6_8S_P_1A</strain>
    </source>
</reference>
<dbReference type="EMBL" id="JAROCB010000001">
    <property type="protein sequence ID" value="MDN4596457.1"/>
    <property type="molecule type" value="Genomic_DNA"/>
</dbReference>
<accession>A0ABT8IUH3</accession>
<dbReference type="Proteomes" id="UP001174210">
    <property type="component" value="Unassembled WGS sequence"/>
</dbReference>
<evidence type="ECO:0000256" key="2">
    <source>
        <dbReference type="SAM" id="Phobius"/>
    </source>
</evidence>
<dbReference type="Pfam" id="PF01551">
    <property type="entry name" value="Peptidase_M23"/>
    <property type="match status" value="1"/>
</dbReference>
<evidence type="ECO:0000313" key="4">
    <source>
        <dbReference type="EMBL" id="MDN4596457.1"/>
    </source>
</evidence>
<feature type="transmembrane region" description="Helical" evidence="2">
    <location>
        <begin position="12"/>
        <end position="29"/>
    </location>
</feature>
<dbReference type="InterPro" id="IPR050570">
    <property type="entry name" value="Cell_wall_metabolism_enzyme"/>
</dbReference>
<keyword evidence="1" id="KW-0732">Signal</keyword>
<dbReference type="InterPro" id="IPR016047">
    <property type="entry name" value="M23ase_b-sheet_dom"/>
</dbReference>
<proteinExistence type="predicted"/>
<protein>
    <submittedName>
        <fullName evidence="4">Peptidoglycan DD-metalloendopeptidase family protein</fullName>
    </submittedName>
</protein>
<gene>
    <name evidence="4" type="ORF">P5G59_04840</name>
</gene>
<evidence type="ECO:0000256" key="1">
    <source>
        <dbReference type="ARBA" id="ARBA00022729"/>
    </source>
</evidence>
<keyword evidence="5" id="KW-1185">Reference proteome</keyword>
<name>A0ABT8IUH3_9MICO</name>
<feature type="domain" description="M23ase beta-sheet core" evidence="3">
    <location>
        <begin position="66"/>
        <end position="158"/>
    </location>
</feature>
<keyword evidence="2" id="KW-0472">Membrane</keyword>
<evidence type="ECO:0000313" key="5">
    <source>
        <dbReference type="Proteomes" id="UP001174210"/>
    </source>
</evidence>
<dbReference type="Gene3D" id="2.70.70.10">
    <property type="entry name" value="Glucose Permease (Domain IIA)"/>
    <property type="match status" value="1"/>
</dbReference>
<dbReference type="InterPro" id="IPR011055">
    <property type="entry name" value="Dup_hybrid_motif"/>
</dbReference>
<sequence length="177" mass="18059">MRREGGVGMVRLAMAGWVMAVVAMAFGPWPGAGSVSESRSGSWLWPVPSHIPVAAYAAPPTRYAAGHRGIDLAVTPGQPVAAPADGVVRFAGVVVDRPVVTLDHGGGVLSSFEPVVAGLPVGSTVARGAVFGTTADGGHCADGCLHVGVRIDGEYVSPLRFFARVPRAVLLPLGSAR</sequence>
<dbReference type="PANTHER" id="PTHR21666">
    <property type="entry name" value="PEPTIDASE-RELATED"/>
    <property type="match status" value="1"/>
</dbReference>
<keyword evidence="2" id="KW-1133">Transmembrane helix</keyword>
<dbReference type="SUPFAM" id="SSF51261">
    <property type="entry name" value="Duplicated hybrid motif"/>
    <property type="match status" value="1"/>
</dbReference>
<evidence type="ECO:0000259" key="3">
    <source>
        <dbReference type="Pfam" id="PF01551"/>
    </source>
</evidence>
<dbReference type="PANTHER" id="PTHR21666:SF289">
    <property type="entry name" value="L-ALA--D-GLU ENDOPEPTIDASE"/>
    <property type="match status" value="1"/>
</dbReference>